<dbReference type="SUPFAM" id="SSF116726">
    <property type="entry name" value="TrkA C-terminal domain-like"/>
    <property type="match status" value="1"/>
</dbReference>
<dbReference type="AlphaFoldDB" id="A0A9D1KL83"/>
<protein>
    <submittedName>
        <fullName evidence="3">TrkA family potassium uptake protein</fullName>
    </submittedName>
</protein>
<feature type="domain" description="RCK N-terminal" evidence="1">
    <location>
        <begin position="11"/>
        <end position="127"/>
    </location>
</feature>
<evidence type="ECO:0000313" key="4">
    <source>
        <dbReference type="Proteomes" id="UP000824136"/>
    </source>
</evidence>
<reference evidence="3" key="2">
    <citation type="journal article" date="2021" name="PeerJ">
        <title>Extensive microbial diversity within the chicken gut microbiome revealed by metagenomics and culture.</title>
        <authorList>
            <person name="Gilroy R."/>
            <person name="Ravi A."/>
            <person name="Getino M."/>
            <person name="Pursley I."/>
            <person name="Horton D.L."/>
            <person name="Alikhan N.F."/>
            <person name="Baker D."/>
            <person name="Gharbi K."/>
            <person name="Hall N."/>
            <person name="Watson M."/>
            <person name="Adriaenssens E.M."/>
            <person name="Foster-Nyarko E."/>
            <person name="Jarju S."/>
            <person name="Secka A."/>
            <person name="Antonio M."/>
            <person name="Oren A."/>
            <person name="Chaudhuri R.R."/>
            <person name="La Ragione R."/>
            <person name="Hildebrand F."/>
            <person name="Pallen M.J."/>
        </authorList>
    </citation>
    <scope>NUCLEOTIDE SEQUENCE</scope>
    <source>
        <strain evidence="3">CHK33-4379</strain>
    </source>
</reference>
<dbReference type="InterPro" id="IPR036721">
    <property type="entry name" value="RCK_C_sf"/>
</dbReference>
<feature type="domain" description="RCK C-terminal" evidence="2">
    <location>
        <begin position="143"/>
        <end position="225"/>
    </location>
</feature>
<dbReference type="InterPro" id="IPR003148">
    <property type="entry name" value="RCK_N"/>
</dbReference>
<dbReference type="PROSITE" id="PS51201">
    <property type="entry name" value="RCK_N"/>
    <property type="match status" value="1"/>
</dbReference>
<organism evidence="3 4">
    <name type="scientific">Candidatus Faeciplasma pullistercoris</name>
    <dbReference type="NCBI Taxonomy" id="2840800"/>
    <lineage>
        <taxon>Bacteria</taxon>
        <taxon>Bacillati</taxon>
        <taxon>Bacillota</taxon>
        <taxon>Clostridia</taxon>
        <taxon>Eubacteriales</taxon>
        <taxon>Oscillospiraceae</taxon>
        <taxon>Oscillospiraceae incertae sedis</taxon>
        <taxon>Candidatus Faeciplasma</taxon>
    </lineage>
</organism>
<reference evidence="3" key="1">
    <citation type="submission" date="2020-10" db="EMBL/GenBank/DDBJ databases">
        <authorList>
            <person name="Gilroy R."/>
        </authorList>
    </citation>
    <scope>NUCLEOTIDE SEQUENCE</scope>
    <source>
        <strain evidence="3">CHK33-4379</strain>
    </source>
</reference>
<dbReference type="PANTHER" id="PTHR43833">
    <property type="entry name" value="POTASSIUM CHANNEL PROTEIN 2-RELATED-RELATED"/>
    <property type="match status" value="1"/>
</dbReference>
<dbReference type="InterPro" id="IPR006037">
    <property type="entry name" value="RCK_C"/>
</dbReference>
<accession>A0A9D1KL83</accession>
<dbReference type="EMBL" id="DVLL01000021">
    <property type="protein sequence ID" value="HIT59182.1"/>
    <property type="molecule type" value="Genomic_DNA"/>
</dbReference>
<dbReference type="PROSITE" id="PS51202">
    <property type="entry name" value="RCK_C"/>
    <property type="match status" value="1"/>
</dbReference>
<evidence type="ECO:0000259" key="2">
    <source>
        <dbReference type="PROSITE" id="PS51202"/>
    </source>
</evidence>
<sequence length="225" mass="24240">MKNISVKKDNKEIYGIIGAGRFGFALAHSLAEVGCEIIVLDKDPDRIKEVLSFTDNAFIVSGLTKDILSDCGVKNCDTVVVCIGEQIDTSILTTLNVLELGVKKVIAKASSLEHGAVLEKLGAEVVYPERDRAISLAMKLTSSKIMEYITINGEIDITEILLPTVPDGATVMSYGFRNKFGLNLIAIKHGETIITDIGPDTAVYSGDTVVVCGKRSDITKFEATL</sequence>
<dbReference type="SUPFAM" id="SSF51735">
    <property type="entry name" value="NAD(P)-binding Rossmann-fold domains"/>
    <property type="match status" value="1"/>
</dbReference>
<dbReference type="PANTHER" id="PTHR43833:SF7">
    <property type="entry name" value="KTR SYSTEM POTASSIUM UPTAKE PROTEIN C"/>
    <property type="match status" value="1"/>
</dbReference>
<dbReference type="GO" id="GO:0008324">
    <property type="term" value="F:monoatomic cation transmembrane transporter activity"/>
    <property type="evidence" value="ECO:0007669"/>
    <property type="project" value="InterPro"/>
</dbReference>
<dbReference type="Pfam" id="PF02254">
    <property type="entry name" value="TrkA_N"/>
    <property type="match status" value="1"/>
</dbReference>
<dbReference type="Pfam" id="PF02080">
    <property type="entry name" value="TrkA_C"/>
    <property type="match status" value="1"/>
</dbReference>
<name>A0A9D1KL83_9FIRM</name>
<gene>
    <name evidence="3" type="ORF">IAC39_05695</name>
</gene>
<dbReference type="Gene3D" id="3.30.70.1450">
    <property type="entry name" value="Regulator of K+ conductance, C-terminal domain"/>
    <property type="match status" value="1"/>
</dbReference>
<proteinExistence type="predicted"/>
<comment type="caution">
    <text evidence="3">The sequence shown here is derived from an EMBL/GenBank/DDBJ whole genome shotgun (WGS) entry which is preliminary data.</text>
</comment>
<evidence type="ECO:0000313" key="3">
    <source>
        <dbReference type="EMBL" id="HIT59182.1"/>
    </source>
</evidence>
<dbReference type="Gene3D" id="3.40.50.720">
    <property type="entry name" value="NAD(P)-binding Rossmann-like Domain"/>
    <property type="match status" value="1"/>
</dbReference>
<evidence type="ECO:0000259" key="1">
    <source>
        <dbReference type="PROSITE" id="PS51201"/>
    </source>
</evidence>
<dbReference type="InterPro" id="IPR050721">
    <property type="entry name" value="Trk_Ktr_HKT_K-transport"/>
</dbReference>
<dbReference type="InterPro" id="IPR036291">
    <property type="entry name" value="NAD(P)-bd_dom_sf"/>
</dbReference>
<dbReference type="Proteomes" id="UP000824136">
    <property type="component" value="Unassembled WGS sequence"/>
</dbReference>
<dbReference type="GO" id="GO:0006813">
    <property type="term" value="P:potassium ion transport"/>
    <property type="evidence" value="ECO:0007669"/>
    <property type="project" value="InterPro"/>
</dbReference>